<keyword evidence="3" id="KW-1185">Reference proteome</keyword>
<comment type="caution">
    <text evidence="2">The sequence shown here is derived from an EMBL/GenBank/DDBJ whole genome shotgun (WGS) entry which is preliminary data.</text>
</comment>
<feature type="region of interest" description="Disordered" evidence="1">
    <location>
        <begin position="330"/>
        <end position="362"/>
    </location>
</feature>
<evidence type="ECO:0000313" key="3">
    <source>
        <dbReference type="Proteomes" id="UP001396334"/>
    </source>
</evidence>
<dbReference type="Proteomes" id="UP001396334">
    <property type="component" value="Unassembled WGS sequence"/>
</dbReference>
<gene>
    <name evidence="2" type="ORF">V6N11_066433</name>
</gene>
<accession>A0ABR2NFG0</accession>
<reference evidence="2 3" key="1">
    <citation type="journal article" date="2024" name="G3 (Bethesda)">
        <title>Genome assembly of Hibiscus sabdariffa L. provides insights into metabolisms of medicinal natural products.</title>
        <authorList>
            <person name="Kim T."/>
        </authorList>
    </citation>
    <scope>NUCLEOTIDE SEQUENCE [LARGE SCALE GENOMIC DNA]</scope>
    <source>
        <strain evidence="2">TK-2024</strain>
        <tissue evidence="2">Old leaves</tissue>
    </source>
</reference>
<name>A0ABR2NFG0_9ROSI</name>
<sequence length="362" mass="40301">MALASFSPNPSFFVSPLFPFQFSNSNGFLFECDLGVVVFPYQGTLSVSISIFGLDSDERRQRFEGGVGKLSLSALILDWFGWGKKCSTLAASSVPVTEGWWPDDSSGLTTFIFSIEWFLTVDLVNKFTECYLESERTWVLVLASVFIKITIDVRLRSRLVARVILPSQTNSIENTGMPTNGSMNILVLSFTAKVYWLDWKIAGLQLYFCATKFYAVPTKSGKVLTFGYYPYKLSSTIGQDEFSFCPVKQYGSERNLWTVRLYHVLELTSRFSGIVSSNQLVYEDISICILLYGIFILAVNVESSYKICFGPKLQVKISCYIEEDVGEISTNQHGGPGTAATGTSHQEATIADDPIQGHPRGN</sequence>
<dbReference type="EMBL" id="JBBPBN010000156">
    <property type="protein sequence ID" value="KAK8974891.1"/>
    <property type="molecule type" value="Genomic_DNA"/>
</dbReference>
<evidence type="ECO:0000256" key="1">
    <source>
        <dbReference type="SAM" id="MobiDB-lite"/>
    </source>
</evidence>
<proteinExistence type="predicted"/>
<evidence type="ECO:0000313" key="2">
    <source>
        <dbReference type="EMBL" id="KAK8974891.1"/>
    </source>
</evidence>
<protein>
    <submittedName>
        <fullName evidence="2">Uncharacterized protein</fullName>
    </submittedName>
</protein>
<organism evidence="2 3">
    <name type="scientific">Hibiscus sabdariffa</name>
    <name type="common">roselle</name>
    <dbReference type="NCBI Taxonomy" id="183260"/>
    <lineage>
        <taxon>Eukaryota</taxon>
        <taxon>Viridiplantae</taxon>
        <taxon>Streptophyta</taxon>
        <taxon>Embryophyta</taxon>
        <taxon>Tracheophyta</taxon>
        <taxon>Spermatophyta</taxon>
        <taxon>Magnoliopsida</taxon>
        <taxon>eudicotyledons</taxon>
        <taxon>Gunneridae</taxon>
        <taxon>Pentapetalae</taxon>
        <taxon>rosids</taxon>
        <taxon>malvids</taxon>
        <taxon>Malvales</taxon>
        <taxon>Malvaceae</taxon>
        <taxon>Malvoideae</taxon>
        <taxon>Hibiscus</taxon>
    </lineage>
</organism>